<gene>
    <name evidence="8" type="ORF">CVIRNUC_010372</name>
</gene>
<dbReference type="GO" id="GO:0005737">
    <property type="term" value="C:cytoplasm"/>
    <property type="evidence" value="ECO:0007669"/>
    <property type="project" value="UniProtKB-ARBA"/>
</dbReference>
<dbReference type="GO" id="GO:0003735">
    <property type="term" value="F:structural constituent of ribosome"/>
    <property type="evidence" value="ECO:0007669"/>
    <property type="project" value="UniProtKB-UniRule"/>
</dbReference>
<evidence type="ECO:0000256" key="1">
    <source>
        <dbReference type="ARBA" id="ARBA00008945"/>
    </source>
</evidence>
<evidence type="ECO:0000259" key="7">
    <source>
        <dbReference type="PROSITE" id="PS50881"/>
    </source>
</evidence>
<keyword evidence="9" id="KW-1185">Reference proteome</keyword>
<reference evidence="8 9" key="1">
    <citation type="submission" date="2023-10" db="EMBL/GenBank/DDBJ databases">
        <authorList>
            <person name="Maclean D."/>
            <person name="Macfadyen A."/>
        </authorList>
    </citation>
    <scope>NUCLEOTIDE SEQUENCE [LARGE SCALE GENOMIC DNA]</scope>
</reference>
<dbReference type="SUPFAM" id="SSF54768">
    <property type="entry name" value="dsRNA-binding domain-like"/>
    <property type="match status" value="1"/>
</dbReference>
<dbReference type="GO" id="GO:0003723">
    <property type="term" value="F:RNA binding"/>
    <property type="evidence" value="ECO:0007669"/>
    <property type="project" value="InterPro"/>
</dbReference>
<evidence type="ECO:0000256" key="2">
    <source>
        <dbReference type="ARBA" id="ARBA00022980"/>
    </source>
</evidence>
<evidence type="ECO:0000256" key="4">
    <source>
        <dbReference type="PROSITE-ProRule" id="PRU00268"/>
    </source>
</evidence>
<evidence type="ECO:0000313" key="8">
    <source>
        <dbReference type="EMBL" id="CAK0787156.1"/>
    </source>
</evidence>
<dbReference type="PANTHER" id="PTHR48277">
    <property type="entry name" value="MITOCHONDRIAL RIBOSOMAL PROTEIN S5"/>
    <property type="match status" value="1"/>
</dbReference>
<dbReference type="InterPro" id="IPR005324">
    <property type="entry name" value="Ribosomal_uS5_C"/>
</dbReference>
<dbReference type="GO" id="GO:0005840">
    <property type="term" value="C:ribosome"/>
    <property type="evidence" value="ECO:0007669"/>
    <property type="project" value="UniProtKB-KW"/>
</dbReference>
<protein>
    <recommendedName>
        <fullName evidence="7">S5 DRBM domain-containing protein</fullName>
    </recommendedName>
</protein>
<dbReference type="PROSITE" id="PS50881">
    <property type="entry name" value="S5_DSRBD"/>
    <property type="match status" value="1"/>
</dbReference>
<sequence>MVQASGDGEYEHVQSMLRELREQQLGEEESRQALESSSAGADDLHDDAIKHADQMTKTQAKFYVNQLVAGRLDSQLPPLGSGSPVQQRHTRELDQFMKRFKMQVVDVNRSNKGTRSGGIGRFSTMVVVGNFQGVLGLGVGKAAELSESVQKAYAQALKTLFYVPRFRGHTILQPLKAKYGRVLLYAWPKSSHGGVVANNLMSSICRLAGITNIGIKLHGSRCTRNAVKALFNAFESQSTLSEMQRSLGNYRVRELAVGADRRIRKQRKRVQSAPGEWYHELPEESKPHSLPQCDIGEMPPGDAQALLEAFESQSRPRAFAGDRRGSGYSRGRPAQRR</sequence>
<dbReference type="InterPro" id="IPR000851">
    <property type="entry name" value="Ribosomal_uS5"/>
</dbReference>
<feature type="domain" description="S5 DRBM" evidence="7">
    <location>
        <begin position="100"/>
        <end position="163"/>
    </location>
</feature>
<evidence type="ECO:0000313" key="9">
    <source>
        <dbReference type="Proteomes" id="UP001314263"/>
    </source>
</evidence>
<dbReference type="Gene3D" id="3.30.230.10">
    <property type="match status" value="1"/>
</dbReference>
<feature type="compositionally biased region" description="Basic and acidic residues" evidence="6">
    <location>
        <begin position="277"/>
        <end position="287"/>
    </location>
</feature>
<accession>A0AAV1IIJ3</accession>
<dbReference type="InterPro" id="IPR020568">
    <property type="entry name" value="Ribosomal_Su5_D2-typ_SF"/>
</dbReference>
<comment type="similarity">
    <text evidence="1 5">Belongs to the universal ribosomal protein uS5 family.</text>
</comment>
<feature type="compositionally biased region" description="Low complexity" evidence="6">
    <location>
        <begin position="326"/>
        <end position="337"/>
    </location>
</feature>
<dbReference type="PANTHER" id="PTHR48277:SF1">
    <property type="entry name" value="MITOCHONDRIAL RIBOSOMAL PROTEIN S5"/>
    <property type="match status" value="1"/>
</dbReference>
<dbReference type="Pfam" id="PF00333">
    <property type="entry name" value="Ribosomal_S5"/>
    <property type="match status" value="1"/>
</dbReference>
<evidence type="ECO:0000256" key="5">
    <source>
        <dbReference type="RuleBase" id="RU003823"/>
    </source>
</evidence>
<dbReference type="GO" id="GO:1990904">
    <property type="term" value="C:ribonucleoprotein complex"/>
    <property type="evidence" value="ECO:0007669"/>
    <property type="project" value="UniProtKB-UniRule"/>
</dbReference>
<evidence type="ECO:0000256" key="3">
    <source>
        <dbReference type="ARBA" id="ARBA00023274"/>
    </source>
</evidence>
<keyword evidence="3 4" id="KW-0687">Ribonucleoprotein</keyword>
<name>A0AAV1IIJ3_9CHLO</name>
<feature type="region of interest" description="Disordered" evidence="6">
    <location>
        <begin position="266"/>
        <end position="337"/>
    </location>
</feature>
<dbReference type="EMBL" id="CAUYUE010000016">
    <property type="protein sequence ID" value="CAK0787156.1"/>
    <property type="molecule type" value="Genomic_DNA"/>
</dbReference>
<comment type="caution">
    <text evidence="8">The sequence shown here is derived from an EMBL/GenBank/DDBJ whole genome shotgun (WGS) entry which is preliminary data.</text>
</comment>
<dbReference type="Pfam" id="PF03719">
    <property type="entry name" value="Ribosomal_S5_C"/>
    <property type="match status" value="1"/>
</dbReference>
<keyword evidence="2 4" id="KW-0689">Ribosomal protein</keyword>
<dbReference type="InterPro" id="IPR013810">
    <property type="entry name" value="Ribosomal_uS5_N"/>
</dbReference>
<evidence type="ECO:0000256" key="6">
    <source>
        <dbReference type="SAM" id="MobiDB-lite"/>
    </source>
</evidence>
<dbReference type="Gene3D" id="3.30.160.20">
    <property type="match status" value="1"/>
</dbReference>
<dbReference type="GO" id="GO:0006412">
    <property type="term" value="P:translation"/>
    <property type="evidence" value="ECO:0007669"/>
    <property type="project" value="InterPro"/>
</dbReference>
<dbReference type="SUPFAM" id="SSF54211">
    <property type="entry name" value="Ribosomal protein S5 domain 2-like"/>
    <property type="match status" value="1"/>
</dbReference>
<dbReference type="Proteomes" id="UP001314263">
    <property type="component" value="Unassembled WGS sequence"/>
</dbReference>
<proteinExistence type="inferred from homology"/>
<organism evidence="8 9">
    <name type="scientific">Coccomyxa viridis</name>
    <dbReference type="NCBI Taxonomy" id="1274662"/>
    <lineage>
        <taxon>Eukaryota</taxon>
        <taxon>Viridiplantae</taxon>
        <taxon>Chlorophyta</taxon>
        <taxon>core chlorophytes</taxon>
        <taxon>Trebouxiophyceae</taxon>
        <taxon>Trebouxiophyceae incertae sedis</taxon>
        <taxon>Coccomyxaceae</taxon>
        <taxon>Coccomyxa</taxon>
    </lineage>
</organism>
<dbReference type="FunFam" id="3.30.230.10:FF:000002">
    <property type="entry name" value="30S ribosomal protein S5"/>
    <property type="match status" value="1"/>
</dbReference>
<dbReference type="InterPro" id="IPR014721">
    <property type="entry name" value="Ribsml_uS5_D2-typ_fold_subgr"/>
</dbReference>
<dbReference type="AlphaFoldDB" id="A0AAV1IIJ3"/>